<proteinExistence type="predicted"/>
<gene>
    <name evidence="2" type="ORF">AAFF_G00293070</name>
</gene>
<dbReference type="AlphaFoldDB" id="A0AAD7SSK2"/>
<evidence type="ECO:0000256" key="1">
    <source>
        <dbReference type="SAM" id="MobiDB-lite"/>
    </source>
</evidence>
<keyword evidence="3" id="KW-1185">Reference proteome</keyword>
<sequence length="91" mass="9576">MASVIGCRETDAPAASPSRCGPGLSRGYRGMRTPRIPPALKGAVAPKGGGTRELAPSALKTSPAKQSWLPSEFGEKVIFPVDRLLCELNNQ</sequence>
<reference evidence="2" key="1">
    <citation type="journal article" date="2023" name="Science">
        <title>Genome structures resolve the early diversification of teleost fishes.</title>
        <authorList>
            <person name="Parey E."/>
            <person name="Louis A."/>
            <person name="Montfort J."/>
            <person name="Bouchez O."/>
            <person name="Roques C."/>
            <person name="Iampietro C."/>
            <person name="Lluch J."/>
            <person name="Castinel A."/>
            <person name="Donnadieu C."/>
            <person name="Desvignes T."/>
            <person name="Floi Bucao C."/>
            <person name="Jouanno E."/>
            <person name="Wen M."/>
            <person name="Mejri S."/>
            <person name="Dirks R."/>
            <person name="Jansen H."/>
            <person name="Henkel C."/>
            <person name="Chen W.J."/>
            <person name="Zahm M."/>
            <person name="Cabau C."/>
            <person name="Klopp C."/>
            <person name="Thompson A.W."/>
            <person name="Robinson-Rechavi M."/>
            <person name="Braasch I."/>
            <person name="Lecointre G."/>
            <person name="Bobe J."/>
            <person name="Postlethwait J.H."/>
            <person name="Berthelot C."/>
            <person name="Roest Crollius H."/>
            <person name="Guiguen Y."/>
        </authorList>
    </citation>
    <scope>NUCLEOTIDE SEQUENCE</scope>
    <source>
        <strain evidence="2">NC1722</strain>
    </source>
</reference>
<evidence type="ECO:0000313" key="3">
    <source>
        <dbReference type="Proteomes" id="UP001221898"/>
    </source>
</evidence>
<dbReference type="Proteomes" id="UP001221898">
    <property type="component" value="Unassembled WGS sequence"/>
</dbReference>
<dbReference type="EMBL" id="JAINUG010000041">
    <property type="protein sequence ID" value="KAJ8407031.1"/>
    <property type="molecule type" value="Genomic_DNA"/>
</dbReference>
<name>A0AAD7SSK2_9TELE</name>
<organism evidence="2 3">
    <name type="scientific">Aldrovandia affinis</name>
    <dbReference type="NCBI Taxonomy" id="143900"/>
    <lineage>
        <taxon>Eukaryota</taxon>
        <taxon>Metazoa</taxon>
        <taxon>Chordata</taxon>
        <taxon>Craniata</taxon>
        <taxon>Vertebrata</taxon>
        <taxon>Euteleostomi</taxon>
        <taxon>Actinopterygii</taxon>
        <taxon>Neopterygii</taxon>
        <taxon>Teleostei</taxon>
        <taxon>Notacanthiformes</taxon>
        <taxon>Halosauridae</taxon>
        <taxon>Aldrovandia</taxon>
    </lineage>
</organism>
<evidence type="ECO:0000313" key="2">
    <source>
        <dbReference type="EMBL" id="KAJ8407031.1"/>
    </source>
</evidence>
<accession>A0AAD7SSK2</accession>
<feature type="region of interest" description="Disordered" evidence="1">
    <location>
        <begin position="1"/>
        <end position="61"/>
    </location>
</feature>
<protein>
    <submittedName>
        <fullName evidence="2">Uncharacterized protein</fullName>
    </submittedName>
</protein>
<comment type="caution">
    <text evidence="2">The sequence shown here is derived from an EMBL/GenBank/DDBJ whole genome shotgun (WGS) entry which is preliminary data.</text>
</comment>